<comment type="caution">
    <text evidence="4">Lacks conserved residue(s) required for the propagation of feature annotation.</text>
</comment>
<comment type="subunit">
    <text evidence="4 5">Homodimer.</text>
</comment>
<dbReference type="Gene3D" id="3.40.50.20">
    <property type="match status" value="1"/>
</dbReference>
<comment type="function">
    <text evidence="5">Catalyzes the ATP-dependent conversion of 5-aminoimidazole ribonucleotide (AIR) and HCO(3)- to N5-carboxyaminoimidazole ribonucleotide (N5-CAIR).</text>
</comment>
<dbReference type="InterPro" id="IPR016185">
    <property type="entry name" value="PreATP-grasp_dom_sf"/>
</dbReference>
<dbReference type="InterPro" id="IPR011761">
    <property type="entry name" value="ATP-grasp"/>
</dbReference>
<dbReference type="SUPFAM" id="SSF56059">
    <property type="entry name" value="Glutathione synthetase ATP-binding domain-like"/>
    <property type="match status" value="1"/>
</dbReference>
<evidence type="ECO:0000256" key="2">
    <source>
        <dbReference type="ARBA" id="ARBA00022755"/>
    </source>
</evidence>
<keyword evidence="9" id="KW-1185">Reference proteome</keyword>
<dbReference type="EC" id="6.3.4.18" evidence="4 5"/>
<comment type="caution">
    <text evidence="8">The sequence shown here is derived from an EMBL/GenBank/DDBJ whole genome shotgun (WGS) entry which is preliminary data.</text>
</comment>
<feature type="binding site" evidence="4">
    <location>
        <position position="167"/>
    </location>
    <ligand>
        <name>ATP</name>
        <dbReference type="ChEBI" id="CHEBI:30616"/>
    </ligand>
</feature>
<keyword evidence="2 4" id="KW-0658">Purine biosynthesis</keyword>
<feature type="compositionally biased region" description="Low complexity" evidence="6">
    <location>
        <begin position="436"/>
        <end position="450"/>
    </location>
</feature>
<dbReference type="InterPro" id="IPR003135">
    <property type="entry name" value="ATP-grasp_carboxylate-amine"/>
</dbReference>
<comment type="function">
    <text evidence="4">Catalyzes the ATP-dependent conversion of 5-aminoimidazole ribonucleotide (AIR) and HCO(3)(-) to N5-carboxyaminoimidazole ribonucleotide (N5-CAIR).</text>
</comment>
<dbReference type="InterPro" id="IPR005875">
    <property type="entry name" value="PurK"/>
</dbReference>
<keyword evidence="4 5" id="KW-0436">Ligase</keyword>
<accession>A0ABR9N051</accession>
<keyword evidence="1 4" id="KW-0547">Nucleotide-binding</keyword>
<comment type="similarity">
    <text evidence="4 5">Belongs to the PurK/PurT family.</text>
</comment>
<evidence type="ECO:0000313" key="8">
    <source>
        <dbReference type="EMBL" id="MBE1876397.1"/>
    </source>
</evidence>
<dbReference type="InterPro" id="IPR013815">
    <property type="entry name" value="ATP_grasp_subdomain_1"/>
</dbReference>
<dbReference type="Proteomes" id="UP000625527">
    <property type="component" value="Unassembled WGS sequence"/>
</dbReference>
<keyword evidence="3 4" id="KW-0067">ATP-binding</keyword>
<comment type="catalytic activity">
    <reaction evidence="4 5">
        <text>5-amino-1-(5-phospho-beta-D-ribosyl)imidazole + hydrogencarbonate + ATP = 5-carboxyamino-1-(5-phospho-D-ribosyl)imidazole + ADP + phosphate + 2 H(+)</text>
        <dbReference type="Rhea" id="RHEA:19317"/>
        <dbReference type="ChEBI" id="CHEBI:15378"/>
        <dbReference type="ChEBI" id="CHEBI:17544"/>
        <dbReference type="ChEBI" id="CHEBI:30616"/>
        <dbReference type="ChEBI" id="CHEBI:43474"/>
        <dbReference type="ChEBI" id="CHEBI:58730"/>
        <dbReference type="ChEBI" id="CHEBI:137981"/>
        <dbReference type="ChEBI" id="CHEBI:456216"/>
        <dbReference type="EC" id="6.3.4.18"/>
    </reaction>
</comment>
<dbReference type="InterPro" id="IPR054350">
    <property type="entry name" value="PurT/PurK_preATP-grasp"/>
</dbReference>
<evidence type="ECO:0000256" key="4">
    <source>
        <dbReference type="HAMAP-Rule" id="MF_01928"/>
    </source>
</evidence>
<evidence type="ECO:0000259" key="7">
    <source>
        <dbReference type="PROSITE" id="PS50975"/>
    </source>
</evidence>
<feature type="domain" description="ATP-grasp" evidence="7">
    <location>
        <begin position="126"/>
        <end position="328"/>
    </location>
</feature>
<dbReference type="EMBL" id="JADAQT010000084">
    <property type="protein sequence ID" value="MBE1876397.1"/>
    <property type="molecule type" value="Genomic_DNA"/>
</dbReference>
<dbReference type="Pfam" id="PF02222">
    <property type="entry name" value="ATP-grasp"/>
    <property type="match status" value="1"/>
</dbReference>
<dbReference type="PANTHER" id="PTHR11609:SF5">
    <property type="entry name" value="PHOSPHORIBOSYLAMINOIMIDAZOLE CARBOXYLASE"/>
    <property type="match status" value="1"/>
</dbReference>
<sequence length="450" mass="46869">MLGLPPRPVPLVHVTSPVIAVVGGGQLARMMAPAAAELGVRLRVLVESPGTAAAQVVADAPVGAASDEVAIRALIASSAGQDAADVLTFEHEHVPNDLLTDLIEHGTPVRPGPHALVAAQDKIVMRTRLGELGVPCPRWRALPSSVDEGRAALGEFLADVGGEAVVKLARGGYDGKGVRVVSGAGEADDWLVGATEGGPPVLVEEKVPFRRELSALVARRPSGEVRSWPVVESIQRDGVCSEVIAPAPDLSDDIDARAREIAVAVAEGLDVTGVLAVEMFEVPVDPADPDGPTTVLVNELAMRPHNSGHWTIDGAVTSQFEQHLRAVLDLPLGSTDPVAPWTVMVNVLGSERDALTDALPELLDRFDTARVNLYGKDIRPGRKLGHVNVSGADLDETRAAARGAAALLMRGDDGRVRGTANAAEPDSAAEPETNEAEPAAAAVNTEESAL</sequence>
<evidence type="ECO:0000256" key="5">
    <source>
        <dbReference type="RuleBase" id="RU361200"/>
    </source>
</evidence>
<dbReference type="GO" id="GO:0034028">
    <property type="term" value="F:5-(carboxyamino)imidazole ribonucleotide synthase activity"/>
    <property type="evidence" value="ECO:0007669"/>
    <property type="project" value="UniProtKB-EC"/>
</dbReference>
<dbReference type="Pfam" id="PF17769">
    <property type="entry name" value="PurK_C"/>
    <property type="match status" value="1"/>
</dbReference>
<evidence type="ECO:0000256" key="3">
    <source>
        <dbReference type="ARBA" id="ARBA00022840"/>
    </source>
</evidence>
<feature type="binding site" evidence="4">
    <location>
        <position position="122"/>
    </location>
    <ligand>
        <name>ATP</name>
        <dbReference type="ChEBI" id="CHEBI:30616"/>
    </ligand>
</feature>
<name>A0ABR9N051_9MICO</name>
<evidence type="ECO:0000256" key="6">
    <source>
        <dbReference type="SAM" id="MobiDB-lite"/>
    </source>
</evidence>
<evidence type="ECO:0000313" key="9">
    <source>
        <dbReference type="Proteomes" id="UP000625527"/>
    </source>
</evidence>
<dbReference type="Pfam" id="PF22660">
    <property type="entry name" value="RS_preATP-grasp-like"/>
    <property type="match status" value="1"/>
</dbReference>
<feature type="region of interest" description="Disordered" evidence="6">
    <location>
        <begin position="413"/>
        <end position="450"/>
    </location>
</feature>
<dbReference type="HAMAP" id="MF_01928">
    <property type="entry name" value="PurK"/>
    <property type="match status" value="1"/>
</dbReference>
<protein>
    <recommendedName>
        <fullName evidence="4 5">N5-carboxyaminoimidazole ribonucleotide synthase</fullName>
        <shortName evidence="4 5">N5-CAIR synthase</shortName>
        <ecNumber evidence="4 5">6.3.4.18</ecNumber>
    </recommendedName>
    <alternativeName>
        <fullName evidence="4 5">5-(carboxyamino)imidazole ribonucleotide synthetase</fullName>
    </alternativeName>
</protein>
<dbReference type="NCBIfam" id="NF004679">
    <property type="entry name" value="PRK06019.1-5"/>
    <property type="match status" value="1"/>
</dbReference>
<dbReference type="SUPFAM" id="SSF51246">
    <property type="entry name" value="Rudiment single hybrid motif"/>
    <property type="match status" value="1"/>
</dbReference>
<reference evidence="8 9" key="1">
    <citation type="submission" date="2020-10" db="EMBL/GenBank/DDBJ databases">
        <title>Myceligenerans pegani sp. nov., an endophytic actinomycete isolated from Peganum harmala L. in Xinjiang, China.</title>
        <authorList>
            <person name="Xin L."/>
        </authorList>
    </citation>
    <scope>NUCLEOTIDE SEQUENCE [LARGE SCALE GENOMIC DNA]</scope>
    <source>
        <strain evidence="8 9">TRM65318</strain>
    </source>
</reference>
<dbReference type="SUPFAM" id="SSF52440">
    <property type="entry name" value="PreATP-grasp domain"/>
    <property type="match status" value="1"/>
</dbReference>
<organism evidence="8 9">
    <name type="scientific">Myceligenerans pegani</name>
    <dbReference type="NCBI Taxonomy" id="2776917"/>
    <lineage>
        <taxon>Bacteria</taxon>
        <taxon>Bacillati</taxon>
        <taxon>Actinomycetota</taxon>
        <taxon>Actinomycetes</taxon>
        <taxon>Micrococcales</taxon>
        <taxon>Promicromonosporaceae</taxon>
        <taxon>Myceligenerans</taxon>
    </lineage>
</organism>
<feature type="binding site" evidence="4">
    <location>
        <begin position="204"/>
        <end position="207"/>
    </location>
    <ligand>
        <name>ATP</name>
        <dbReference type="ChEBI" id="CHEBI:30616"/>
    </ligand>
</feature>
<dbReference type="NCBIfam" id="NF004680">
    <property type="entry name" value="PRK06019.1-6"/>
    <property type="match status" value="1"/>
</dbReference>
<gene>
    <name evidence="4 5" type="primary">purK</name>
    <name evidence="8" type="ORF">IHE71_11835</name>
</gene>
<feature type="binding site" evidence="4">
    <location>
        <position position="212"/>
    </location>
    <ligand>
        <name>ATP</name>
        <dbReference type="ChEBI" id="CHEBI:30616"/>
    </ligand>
</feature>
<dbReference type="PANTHER" id="PTHR11609">
    <property type="entry name" value="PURINE BIOSYNTHESIS PROTEIN 6/7, PUR6/7"/>
    <property type="match status" value="1"/>
</dbReference>
<dbReference type="Gene3D" id="3.30.1490.20">
    <property type="entry name" value="ATP-grasp fold, A domain"/>
    <property type="match status" value="1"/>
</dbReference>
<dbReference type="InterPro" id="IPR040686">
    <property type="entry name" value="PurK_C"/>
</dbReference>
<evidence type="ECO:0000256" key="1">
    <source>
        <dbReference type="ARBA" id="ARBA00022741"/>
    </source>
</evidence>
<dbReference type="Gene3D" id="3.30.470.20">
    <property type="entry name" value="ATP-grasp fold, B domain"/>
    <property type="match status" value="1"/>
</dbReference>
<feature type="binding site" evidence="4">
    <location>
        <begin position="298"/>
        <end position="299"/>
    </location>
    <ligand>
        <name>ATP</name>
        <dbReference type="ChEBI" id="CHEBI:30616"/>
    </ligand>
</feature>
<dbReference type="InterPro" id="IPR011054">
    <property type="entry name" value="Rudment_hybrid_motif"/>
</dbReference>
<comment type="pathway">
    <text evidence="4 5">Purine metabolism; IMP biosynthesis via de novo pathway; 5-amino-1-(5-phospho-D-ribosyl)imidazole-4-carboxylate from 5-amino-1-(5-phospho-D-ribosyl)imidazole (N5-CAIR route): step 1/2.</text>
</comment>
<dbReference type="PROSITE" id="PS50975">
    <property type="entry name" value="ATP_GRASP"/>
    <property type="match status" value="1"/>
</dbReference>
<proteinExistence type="inferred from homology"/>
<dbReference type="NCBIfam" id="TIGR01161">
    <property type="entry name" value="purK"/>
    <property type="match status" value="1"/>
</dbReference>